<organism evidence="2 3">
    <name type="scientific">Lentilactobacillus sunkii</name>
    <dbReference type="NCBI Taxonomy" id="481719"/>
    <lineage>
        <taxon>Bacteria</taxon>
        <taxon>Bacillati</taxon>
        <taxon>Bacillota</taxon>
        <taxon>Bacilli</taxon>
        <taxon>Lactobacillales</taxon>
        <taxon>Lactobacillaceae</taxon>
        <taxon>Lentilactobacillus</taxon>
    </lineage>
</organism>
<proteinExistence type="predicted"/>
<accession>A0A1E7XEM3</accession>
<feature type="signal peptide" evidence="1">
    <location>
        <begin position="1"/>
        <end position="27"/>
    </location>
</feature>
<dbReference type="EMBL" id="MIQE01000010">
    <property type="protein sequence ID" value="OFA11442.1"/>
    <property type="molecule type" value="Genomic_DNA"/>
</dbReference>
<dbReference type="RefSeq" id="WP_070367654.1">
    <property type="nucleotide sequence ID" value="NZ_JAZHVW010000001.1"/>
</dbReference>
<protein>
    <submittedName>
        <fullName evidence="2">Uncharacterized protein</fullName>
    </submittedName>
</protein>
<feature type="chain" id="PRO_5009449548" evidence="1">
    <location>
        <begin position="28"/>
        <end position="143"/>
    </location>
</feature>
<dbReference type="Proteomes" id="UP000177010">
    <property type="component" value="Unassembled WGS sequence"/>
</dbReference>
<comment type="caution">
    <text evidence="2">The sequence shown here is derived from an EMBL/GenBank/DDBJ whole genome shotgun (WGS) entry which is preliminary data.</text>
</comment>
<evidence type="ECO:0000256" key="1">
    <source>
        <dbReference type="SAM" id="SignalP"/>
    </source>
</evidence>
<keyword evidence="1" id="KW-0732">Signal</keyword>
<evidence type="ECO:0000313" key="2">
    <source>
        <dbReference type="EMBL" id="OFA11442.1"/>
    </source>
</evidence>
<evidence type="ECO:0000313" key="3">
    <source>
        <dbReference type="Proteomes" id="UP000177010"/>
    </source>
</evidence>
<reference evidence="2 3" key="1">
    <citation type="submission" date="2016-09" db="EMBL/GenBank/DDBJ databases">
        <title>Genome Sequence of Lactobacillus sunkii Strain CG01.</title>
        <authorList>
            <person name="Poehlein A."/>
            <person name="Gabris C."/>
            <person name="Bengelsdorf F.R."/>
            <person name="Duerre P."/>
            <person name="Daniel R."/>
        </authorList>
    </citation>
    <scope>NUCLEOTIDE SEQUENCE [LARGE SCALE GENOMIC DNA]</scope>
    <source>
        <strain evidence="2 3">CG_D</strain>
    </source>
</reference>
<dbReference type="AlphaFoldDB" id="A0A1E7XEM3"/>
<dbReference type="STRING" id="481719.LASUN_10510"/>
<gene>
    <name evidence="2" type="ORF">LASUN_10510</name>
</gene>
<sequence length="143" mass="16437">MKTKTIITTALLTAGLGICAPNTPANAASWHKGTPSALRGTYQYKKYSQAQGFGDIVQMYSNKIEINQSNNPLWKITNVHYKKVGRYYHVIGYRHHMGFIRAGKDNLMMYRKGHYFKYADYNYFINHGFKGIQAGKKVNHPHY</sequence>
<name>A0A1E7XEM3_9LACO</name>